<dbReference type="Proteomes" id="UP001195483">
    <property type="component" value="Unassembled WGS sequence"/>
</dbReference>
<reference evidence="1" key="2">
    <citation type="journal article" date="2021" name="Genome Biol. Evol.">
        <title>Developing a high-quality reference genome for a parasitic bivalve with doubly uniparental inheritance (Bivalvia: Unionida).</title>
        <authorList>
            <person name="Smith C.H."/>
        </authorList>
    </citation>
    <scope>NUCLEOTIDE SEQUENCE</scope>
    <source>
        <strain evidence="1">CHS0354</strain>
        <tissue evidence="1">Mantle</tissue>
    </source>
</reference>
<gene>
    <name evidence="1" type="ORF">CHS0354_019053</name>
</gene>
<comment type="caution">
    <text evidence="1">The sequence shown here is derived from an EMBL/GenBank/DDBJ whole genome shotgun (WGS) entry which is preliminary data.</text>
</comment>
<name>A0AAE0SJU8_9BIVA</name>
<keyword evidence="2" id="KW-1185">Reference proteome</keyword>
<dbReference type="EMBL" id="JAEAOA010001176">
    <property type="protein sequence ID" value="KAK3592825.1"/>
    <property type="molecule type" value="Genomic_DNA"/>
</dbReference>
<dbReference type="AlphaFoldDB" id="A0AAE0SJU8"/>
<proteinExistence type="predicted"/>
<reference evidence="1" key="3">
    <citation type="submission" date="2023-05" db="EMBL/GenBank/DDBJ databases">
        <authorList>
            <person name="Smith C.H."/>
        </authorList>
    </citation>
    <scope>NUCLEOTIDE SEQUENCE</scope>
    <source>
        <strain evidence="1">CHS0354</strain>
        <tissue evidence="1">Mantle</tissue>
    </source>
</reference>
<evidence type="ECO:0000313" key="1">
    <source>
        <dbReference type="EMBL" id="KAK3592825.1"/>
    </source>
</evidence>
<organism evidence="1 2">
    <name type="scientific">Potamilus streckersoni</name>
    <dbReference type="NCBI Taxonomy" id="2493646"/>
    <lineage>
        <taxon>Eukaryota</taxon>
        <taxon>Metazoa</taxon>
        <taxon>Spiralia</taxon>
        <taxon>Lophotrochozoa</taxon>
        <taxon>Mollusca</taxon>
        <taxon>Bivalvia</taxon>
        <taxon>Autobranchia</taxon>
        <taxon>Heteroconchia</taxon>
        <taxon>Palaeoheterodonta</taxon>
        <taxon>Unionida</taxon>
        <taxon>Unionoidea</taxon>
        <taxon>Unionidae</taxon>
        <taxon>Ambleminae</taxon>
        <taxon>Lampsilini</taxon>
        <taxon>Potamilus</taxon>
    </lineage>
</organism>
<protein>
    <submittedName>
        <fullName evidence="1">Uncharacterized protein</fullName>
    </submittedName>
</protein>
<reference evidence="1" key="1">
    <citation type="journal article" date="2021" name="Genome Biol. Evol.">
        <title>A High-Quality Reference Genome for a Parasitic Bivalve with Doubly Uniparental Inheritance (Bivalvia: Unionida).</title>
        <authorList>
            <person name="Smith C.H."/>
        </authorList>
    </citation>
    <scope>NUCLEOTIDE SEQUENCE</scope>
    <source>
        <strain evidence="1">CHS0354</strain>
    </source>
</reference>
<evidence type="ECO:0000313" key="2">
    <source>
        <dbReference type="Proteomes" id="UP001195483"/>
    </source>
</evidence>
<accession>A0AAE0SJU8</accession>
<sequence>MYANKISHFNRCQADNKSYELLSHKLFSSLTSRYTKLKSKYDVPNFSLDIIEAGKSCLRCLSHHTYTNDIFTIYLLCTSHHSYTGGYQRFHEDTAKIYYLLKQNQYT</sequence>